<organism evidence="4 5">
    <name type="scientific">Deinococcus aquiradiocola</name>
    <dbReference type="NCBI Taxonomy" id="393059"/>
    <lineage>
        <taxon>Bacteria</taxon>
        <taxon>Thermotogati</taxon>
        <taxon>Deinococcota</taxon>
        <taxon>Deinococci</taxon>
        <taxon>Deinococcales</taxon>
        <taxon>Deinococcaceae</taxon>
        <taxon>Deinococcus</taxon>
    </lineage>
</organism>
<keyword evidence="3" id="KW-0406">Ion transport</keyword>
<evidence type="ECO:0000313" key="5">
    <source>
        <dbReference type="Proteomes" id="UP000635726"/>
    </source>
</evidence>
<accession>A0A917PIZ8</accession>
<dbReference type="AlphaFoldDB" id="A0A917PIZ8"/>
<dbReference type="Proteomes" id="UP000635726">
    <property type="component" value="Unassembled WGS sequence"/>
</dbReference>
<comment type="similarity">
    <text evidence="1">Belongs to the V-ATPase F subunit family.</text>
</comment>
<dbReference type="SUPFAM" id="SSF159468">
    <property type="entry name" value="AtpF-like"/>
    <property type="match status" value="1"/>
</dbReference>
<comment type="caution">
    <text evidence="4">The sequence shown here is derived from an EMBL/GenBank/DDBJ whole genome shotgun (WGS) entry which is preliminary data.</text>
</comment>
<keyword evidence="5" id="KW-1185">Reference proteome</keyword>
<dbReference type="EMBL" id="BMOE01000009">
    <property type="protein sequence ID" value="GGJ81166.1"/>
    <property type="molecule type" value="Genomic_DNA"/>
</dbReference>
<reference evidence="4" key="1">
    <citation type="journal article" date="2014" name="Int. J. Syst. Evol. Microbiol.">
        <title>Complete genome sequence of Corynebacterium casei LMG S-19264T (=DSM 44701T), isolated from a smear-ripened cheese.</title>
        <authorList>
            <consortium name="US DOE Joint Genome Institute (JGI-PGF)"/>
            <person name="Walter F."/>
            <person name="Albersmeier A."/>
            <person name="Kalinowski J."/>
            <person name="Ruckert C."/>
        </authorList>
    </citation>
    <scope>NUCLEOTIDE SEQUENCE</scope>
    <source>
        <strain evidence="4">JCM 14371</strain>
    </source>
</reference>
<dbReference type="InterPro" id="IPR036906">
    <property type="entry name" value="ATPase_V1_fsu_sf"/>
</dbReference>
<evidence type="ECO:0000256" key="2">
    <source>
        <dbReference type="ARBA" id="ARBA00022448"/>
    </source>
</evidence>
<evidence type="ECO:0000256" key="1">
    <source>
        <dbReference type="ARBA" id="ARBA00010148"/>
    </source>
</evidence>
<keyword evidence="2" id="KW-0813">Transport</keyword>
<dbReference type="Gene3D" id="3.40.50.10580">
    <property type="entry name" value="ATPase, V1 complex, subunit F"/>
    <property type="match status" value="1"/>
</dbReference>
<evidence type="ECO:0000256" key="3">
    <source>
        <dbReference type="ARBA" id="ARBA00023065"/>
    </source>
</evidence>
<dbReference type="InterPro" id="IPR008218">
    <property type="entry name" value="ATPase_V1-cplx_f_g_su"/>
</dbReference>
<dbReference type="RefSeq" id="WP_188963759.1">
    <property type="nucleotide sequence ID" value="NZ_BMOE01000009.1"/>
</dbReference>
<gene>
    <name evidence="4" type="ORF">GCM10008939_26460</name>
</gene>
<name>A0A917PIZ8_9DEIO</name>
<reference evidence="4" key="2">
    <citation type="submission" date="2020-09" db="EMBL/GenBank/DDBJ databases">
        <authorList>
            <person name="Sun Q."/>
            <person name="Ohkuma M."/>
        </authorList>
    </citation>
    <scope>NUCLEOTIDE SEQUENCE</scope>
    <source>
        <strain evidence="4">JCM 14371</strain>
    </source>
</reference>
<evidence type="ECO:0000313" key="4">
    <source>
        <dbReference type="EMBL" id="GGJ81166.1"/>
    </source>
</evidence>
<sequence length="112" mass="12061">MADHTQKVVVLTDAESATGFRLAGSEVVDTTPEQAVAELERMVTQGNYGLIAIDQSLIADPAKAVERAMRGRDLPILLPIPSLQDAFSSDTVDAKAYMGKLVRDTIGFDIKL</sequence>
<dbReference type="Pfam" id="PF01990">
    <property type="entry name" value="ATP-synt_F"/>
    <property type="match status" value="1"/>
</dbReference>
<protein>
    <submittedName>
        <fullName evidence="4">ATP synthase subunit F</fullName>
    </submittedName>
</protein>
<proteinExistence type="inferred from homology"/>
<dbReference type="GO" id="GO:0046961">
    <property type="term" value="F:proton-transporting ATPase activity, rotational mechanism"/>
    <property type="evidence" value="ECO:0007669"/>
    <property type="project" value="InterPro"/>
</dbReference>
<dbReference type="Gene3D" id="6.10.140.810">
    <property type="match status" value="1"/>
</dbReference>